<sequence>MASPADTESDSFLVTETSSGKSGSFSGSNTVSREVQIQRKFQIERSNLLNISKICIKTLIDTTLSVGTGRILTEESSTLEQFFVVFEHILRHGLKAKRTLLGQRKEFTTMLESLESKISTLPDILANIRNLSDIKTSIGRTRAWMRLALMQKVLAEQMLVILEERDLLLDWYERSAILVSDEGAVFAGLLVGLNVIDCNFDLKGHDLDNQASVIDISLYLRDGNYLEKTHEETSSTDQENGQKFEVILDQKAYLEQINKNLNETVTNLKQRAKEREELDMSTGEEVEQLRNRLVGVIAEREQYKRDYETLLEDHNKRLNDVNNDLTVERETYEQSRSGLNDMYLQAQKEVDTEKRDNKELNMLLEEHKQINKEKELAMQLLEQDIHDKQETLISLRRQLEDIKRINLELHNKWQSSEKSLKKHEEEWSNMEQKCTRMIANTKDMEKNLKSAEEAKQHAEETSHQIGMKLAQVQTERHTLETDLKIEREWRSGMQAELNAEKEKREEMEKQLSTAQITIAEHEELKRQLEKSQQKLRDQETALMEVGKQLNKSHTQVDELKELHAITKEQQWQSDKEADECQQCCNAFTLARRKHHCRKCGGIFCNNCSDNTMPLPSSAKPVRVCDDCHKDLLERYTSGQ</sequence>
<dbReference type="InterPro" id="IPR000306">
    <property type="entry name" value="Znf_FYVE"/>
</dbReference>
<dbReference type="Gene3D" id="3.30.40.10">
    <property type="entry name" value="Zinc/RING finger domain, C3HC4 (zinc finger)"/>
    <property type="match status" value="1"/>
</dbReference>
<keyword evidence="11" id="KW-1185">Reference proteome</keyword>
<evidence type="ECO:0000256" key="6">
    <source>
        <dbReference type="SAM" id="Coils"/>
    </source>
</evidence>
<keyword evidence="3" id="KW-0862">Zinc</keyword>
<dbReference type="Proteomes" id="UP000594262">
    <property type="component" value="Unplaced"/>
</dbReference>
<dbReference type="RefSeq" id="XP_066934786.1">
    <property type="nucleotide sequence ID" value="XM_067078685.1"/>
</dbReference>
<dbReference type="InterPro" id="IPR004012">
    <property type="entry name" value="Run_dom"/>
</dbReference>
<dbReference type="GO" id="GO:0008270">
    <property type="term" value="F:zinc ion binding"/>
    <property type="evidence" value="ECO:0007669"/>
    <property type="project" value="UniProtKB-KW"/>
</dbReference>
<dbReference type="FunFam" id="1.20.58.900:FF:000011">
    <property type="entry name" value="Uncharacterized protein, isoform B"/>
    <property type="match status" value="1"/>
</dbReference>
<accession>A0A7M5XAD4</accession>
<feature type="domain" description="RUN" evidence="9">
    <location>
        <begin position="73"/>
        <end position="205"/>
    </location>
</feature>
<dbReference type="SMART" id="SM00064">
    <property type="entry name" value="FYVE"/>
    <property type="match status" value="1"/>
</dbReference>
<dbReference type="EnsemblMetazoa" id="CLYHEMT020214.1">
    <property type="protein sequence ID" value="CLYHEMP020214.1"/>
    <property type="gene ID" value="CLYHEMG020214"/>
</dbReference>
<organism evidence="10 11">
    <name type="scientific">Clytia hemisphaerica</name>
    <dbReference type="NCBI Taxonomy" id="252671"/>
    <lineage>
        <taxon>Eukaryota</taxon>
        <taxon>Metazoa</taxon>
        <taxon>Cnidaria</taxon>
        <taxon>Hydrozoa</taxon>
        <taxon>Hydroidolina</taxon>
        <taxon>Leptothecata</taxon>
        <taxon>Obeliida</taxon>
        <taxon>Clytiidae</taxon>
        <taxon>Clytia</taxon>
    </lineage>
</organism>
<evidence type="ECO:0000259" key="9">
    <source>
        <dbReference type="PROSITE" id="PS50826"/>
    </source>
</evidence>
<dbReference type="InterPro" id="IPR017455">
    <property type="entry name" value="Znf_FYVE-rel"/>
</dbReference>
<evidence type="ECO:0000256" key="4">
    <source>
        <dbReference type="ARBA" id="ARBA00023054"/>
    </source>
</evidence>
<name>A0A7M5XAD4_9CNID</name>
<evidence type="ECO:0000259" key="8">
    <source>
        <dbReference type="PROSITE" id="PS50178"/>
    </source>
</evidence>
<evidence type="ECO:0000256" key="3">
    <source>
        <dbReference type="ARBA" id="ARBA00022833"/>
    </source>
</evidence>
<proteinExistence type="predicted"/>
<dbReference type="InterPro" id="IPR011011">
    <property type="entry name" value="Znf_FYVE_PHD"/>
</dbReference>
<keyword evidence="4 6" id="KW-0175">Coiled coil</keyword>
<dbReference type="SUPFAM" id="SSF57903">
    <property type="entry name" value="FYVE/PHD zinc finger"/>
    <property type="match status" value="1"/>
</dbReference>
<dbReference type="SMART" id="SM00593">
    <property type="entry name" value="RUN"/>
    <property type="match status" value="1"/>
</dbReference>
<dbReference type="Gene3D" id="1.20.58.900">
    <property type="match status" value="1"/>
</dbReference>
<dbReference type="Pfam" id="PF02759">
    <property type="entry name" value="RUN"/>
    <property type="match status" value="1"/>
</dbReference>
<dbReference type="InterPro" id="IPR047335">
    <property type="entry name" value="RUFY1-3"/>
</dbReference>
<feature type="coiled-coil region" evidence="6">
    <location>
        <begin position="251"/>
        <end position="405"/>
    </location>
</feature>
<evidence type="ECO:0000313" key="10">
    <source>
        <dbReference type="EnsemblMetazoa" id="CLYHEMP020214.1"/>
    </source>
</evidence>
<keyword evidence="2 5" id="KW-0863">Zinc-finger</keyword>
<dbReference type="PROSITE" id="PS50826">
    <property type="entry name" value="RUN"/>
    <property type="match status" value="1"/>
</dbReference>
<evidence type="ECO:0000256" key="7">
    <source>
        <dbReference type="SAM" id="MobiDB-lite"/>
    </source>
</evidence>
<dbReference type="PANTHER" id="PTHR45956">
    <property type="entry name" value="RUN AND FYVE DOMAIN-CONTAINING PROTEIN 2-LIKE PROTEIN"/>
    <property type="match status" value="1"/>
</dbReference>
<dbReference type="InterPro" id="IPR037213">
    <property type="entry name" value="Run_dom_sf"/>
</dbReference>
<feature type="coiled-coil region" evidence="6">
    <location>
        <begin position="434"/>
        <end position="461"/>
    </location>
</feature>
<evidence type="ECO:0000256" key="1">
    <source>
        <dbReference type="ARBA" id="ARBA00022723"/>
    </source>
</evidence>
<dbReference type="GeneID" id="136822429"/>
<dbReference type="InterPro" id="IPR013083">
    <property type="entry name" value="Znf_RING/FYVE/PHD"/>
</dbReference>
<dbReference type="Pfam" id="PF01363">
    <property type="entry name" value="FYVE"/>
    <property type="match status" value="1"/>
</dbReference>
<keyword evidence="1" id="KW-0479">Metal-binding</keyword>
<dbReference type="OrthoDB" id="79871at2759"/>
<evidence type="ECO:0000313" key="11">
    <source>
        <dbReference type="Proteomes" id="UP000594262"/>
    </source>
</evidence>
<feature type="coiled-coil region" evidence="6">
    <location>
        <begin position="490"/>
        <end position="548"/>
    </location>
</feature>
<dbReference type="SUPFAM" id="SSF140741">
    <property type="entry name" value="RUN domain-like"/>
    <property type="match status" value="1"/>
</dbReference>
<dbReference type="AlphaFoldDB" id="A0A7M5XAD4"/>
<feature type="region of interest" description="Disordered" evidence="7">
    <location>
        <begin position="1"/>
        <end position="28"/>
    </location>
</feature>
<feature type="compositionally biased region" description="Low complexity" evidence="7">
    <location>
        <begin position="18"/>
        <end position="28"/>
    </location>
</feature>
<dbReference type="CDD" id="cd15721">
    <property type="entry name" value="FYVE_RUFY1_like"/>
    <property type="match status" value="1"/>
</dbReference>
<reference evidence="10" key="1">
    <citation type="submission" date="2021-01" db="UniProtKB">
        <authorList>
            <consortium name="EnsemblMetazoa"/>
        </authorList>
    </citation>
    <scope>IDENTIFICATION</scope>
</reference>
<dbReference type="CDD" id="cd17681">
    <property type="entry name" value="RUN_RUFY1_like"/>
    <property type="match status" value="1"/>
</dbReference>
<protein>
    <submittedName>
        <fullName evidence="10">Uncharacterized protein</fullName>
    </submittedName>
</protein>
<dbReference type="PANTHER" id="PTHR45956:SF6">
    <property type="entry name" value="RUN DOMAIN-CONTAINING PROTEIN"/>
    <property type="match status" value="1"/>
</dbReference>
<evidence type="ECO:0000256" key="2">
    <source>
        <dbReference type="ARBA" id="ARBA00022771"/>
    </source>
</evidence>
<evidence type="ECO:0000256" key="5">
    <source>
        <dbReference type="PROSITE-ProRule" id="PRU00091"/>
    </source>
</evidence>
<dbReference type="PROSITE" id="PS50178">
    <property type="entry name" value="ZF_FYVE"/>
    <property type="match status" value="1"/>
</dbReference>
<feature type="domain" description="FYVE-type" evidence="8">
    <location>
        <begin position="574"/>
        <end position="632"/>
    </location>
</feature>
<dbReference type="GO" id="GO:0005737">
    <property type="term" value="C:cytoplasm"/>
    <property type="evidence" value="ECO:0007669"/>
    <property type="project" value="TreeGrafter"/>
</dbReference>